<sequence length="279" mass="30267">MTLVDEPTRALIRRANIEVIPLKGADRALTVLPRTTTVTVTCSPKFGLERTFAHVASAREAGYRVVPHVAARQVRDAAELRSIVSRMAEIGIDDLYVVGGDAPEPVGAFASAGELLQELAGMSHPFERIGVACYPEGHPKIGDDTLAEALLSKQGTATYMVSQLCFDPSALRGWLSRMREAGVTLPLRVGLAAPLNSRKLVELSLRIGVGSSVKFLSKQHGLMNNLVIGRDYEPETLLAELGREASFADQGIEGVHLFSFNQIDRTADWQRRQGEPVPA</sequence>
<dbReference type="Pfam" id="PF02219">
    <property type="entry name" value="MTHFR"/>
    <property type="match status" value="1"/>
</dbReference>
<accession>A0ABN1ZYE8</accession>
<keyword evidence="6 8" id="KW-0560">Oxidoreductase</keyword>
<evidence type="ECO:0000256" key="6">
    <source>
        <dbReference type="ARBA" id="ARBA00023002"/>
    </source>
</evidence>
<comment type="pathway">
    <text evidence="2 8">One-carbon metabolism; tetrahydrofolate interconversion.</text>
</comment>
<gene>
    <name evidence="9" type="ORF">GCM10009788_09270</name>
</gene>
<evidence type="ECO:0000313" key="10">
    <source>
        <dbReference type="Proteomes" id="UP001500842"/>
    </source>
</evidence>
<dbReference type="Proteomes" id="UP001500842">
    <property type="component" value="Unassembled WGS sequence"/>
</dbReference>
<comment type="caution">
    <text evidence="9">The sequence shown here is derived from an EMBL/GenBank/DDBJ whole genome shotgun (WGS) entry which is preliminary data.</text>
</comment>
<evidence type="ECO:0000256" key="8">
    <source>
        <dbReference type="RuleBase" id="RU003862"/>
    </source>
</evidence>
<protein>
    <recommendedName>
        <fullName evidence="8">Methylenetetrahydrofolate reductase</fullName>
    </recommendedName>
</protein>
<evidence type="ECO:0000256" key="4">
    <source>
        <dbReference type="ARBA" id="ARBA00022630"/>
    </source>
</evidence>
<evidence type="ECO:0000256" key="2">
    <source>
        <dbReference type="ARBA" id="ARBA00004777"/>
    </source>
</evidence>
<name>A0ABN1ZYE8_9ACTN</name>
<proteinExistence type="inferred from homology"/>
<comment type="catalytic activity">
    <reaction evidence="7">
        <text>(6S)-5-methyl-5,6,7,8-tetrahydrofolate + NAD(+) = (6R)-5,10-methylene-5,6,7,8-tetrahydrofolate + NADH + H(+)</text>
        <dbReference type="Rhea" id="RHEA:19821"/>
        <dbReference type="ChEBI" id="CHEBI:15378"/>
        <dbReference type="ChEBI" id="CHEBI:15636"/>
        <dbReference type="ChEBI" id="CHEBI:18608"/>
        <dbReference type="ChEBI" id="CHEBI:57540"/>
        <dbReference type="ChEBI" id="CHEBI:57945"/>
        <dbReference type="EC" id="1.5.1.54"/>
    </reaction>
    <physiologicalReaction direction="right-to-left" evidence="7">
        <dbReference type="Rhea" id="RHEA:19823"/>
    </physiologicalReaction>
</comment>
<comment type="cofactor">
    <cofactor evidence="1 8">
        <name>FAD</name>
        <dbReference type="ChEBI" id="CHEBI:57692"/>
    </cofactor>
</comment>
<reference evidence="9 10" key="1">
    <citation type="journal article" date="2019" name="Int. J. Syst. Evol. Microbiol.">
        <title>The Global Catalogue of Microorganisms (GCM) 10K type strain sequencing project: providing services to taxonomists for standard genome sequencing and annotation.</title>
        <authorList>
            <consortium name="The Broad Institute Genomics Platform"/>
            <consortium name="The Broad Institute Genome Sequencing Center for Infectious Disease"/>
            <person name="Wu L."/>
            <person name="Ma J."/>
        </authorList>
    </citation>
    <scope>NUCLEOTIDE SEQUENCE [LARGE SCALE GENOMIC DNA]</scope>
    <source>
        <strain evidence="9 10">JCM 14942</strain>
    </source>
</reference>
<dbReference type="PANTHER" id="PTHR45754">
    <property type="entry name" value="METHYLENETETRAHYDROFOLATE REDUCTASE"/>
    <property type="match status" value="1"/>
</dbReference>
<dbReference type="Gene3D" id="3.20.20.220">
    <property type="match status" value="1"/>
</dbReference>
<keyword evidence="10" id="KW-1185">Reference proteome</keyword>
<organism evidence="9 10">
    <name type="scientific">Nocardioides humi</name>
    <dbReference type="NCBI Taxonomy" id="449461"/>
    <lineage>
        <taxon>Bacteria</taxon>
        <taxon>Bacillati</taxon>
        <taxon>Actinomycetota</taxon>
        <taxon>Actinomycetes</taxon>
        <taxon>Propionibacteriales</taxon>
        <taxon>Nocardioidaceae</taxon>
        <taxon>Nocardioides</taxon>
    </lineage>
</organism>
<evidence type="ECO:0000256" key="1">
    <source>
        <dbReference type="ARBA" id="ARBA00001974"/>
    </source>
</evidence>
<dbReference type="PANTHER" id="PTHR45754:SF3">
    <property type="entry name" value="METHYLENETETRAHYDROFOLATE REDUCTASE (NADPH)"/>
    <property type="match status" value="1"/>
</dbReference>
<evidence type="ECO:0000256" key="5">
    <source>
        <dbReference type="ARBA" id="ARBA00022827"/>
    </source>
</evidence>
<dbReference type="EMBL" id="BAAAOR010000007">
    <property type="protein sequence ID" value="GAA1507436.1"/>
    <property type="molecule type" value="Genomic_DNA"/>
</dbReference>
<dbReference type="SUPFAM" id="SSF51730">
    <property type="entry name" value="FAD-linked oxidoreductase"/>
    <property type="match status" value="1"/>
</dbReference>
<dbReference type="InterPro" id="IPR029041">
    <property type="entry name" value="FAD-linked_oxidoreductase-like"/>
</dbReference>
<evidence type="ECO:0000256" key="3">
    <source>
        <dbReference type="ARBA" id="ARBA00006743"/>
    </source>
</evidence>
<keyword evidence="5 8" id="KW-0274">FAD</keyword>
<comment type="similarity">
    <text evidence="3 8">Belongs to the methylenetetrahydrofolate reductase family.</text>
</comment>
<evidence type="ECO:0000313" key="9">
    <source>
        <dbReference type="EMBL" id="GAA1507436.1"/>
    </source>
</evidence>
<dbReference type="RefSeq" id="WP_181411174.1">
    <property type="nucleotide sequence ID" value="NZ_BAAAOR010000007.1"/>
</dbReference>
<keyword evidence="4 8" id="KW-0285">Flavoprotein</keyword>
<dbReference type="InterPro" id="IPR003171">
    <property type="entry name" value="Mehydrof_redctse-like"/>
</dbReference>
<evidence type="ECO:0000256" key="7">
    <source>
        <dbReference type="ARBA" id="ARBA00048628"/>
    </source>
</evidence>